<dbReference type="AlphaFoldDB" id="A0A6A6DRA8"/>
<feature type="non-terminal residue" evidence="2">
    <location>
        <position position="1"/>
    </location>
</feature>
<evidence type="ECO:0000313" key="3">
    <source>
        <dbReference type="Proteomes" id="UP000800200"/>
    </source>
</evidence>
<evidence type="ECO:0000313" key="2">
    <source>
        <dbReference type="EMBL" id="KAF2180166.1"/>
    </source>
</evidence>
<evidence type="ECO:0000256" key="1">
    <source>
        <dbReference type="SAM" id="Phobius"/>
    </source>
</evidence>
<dbReference type="SUPFAM" id="SSF56672">
    <property type="entry name" value="DNA/RNA polymerases"/>
    <property type="match status" value="1"/>
</dbReference>
<feature type="transmembrane region" description="Helical" evidence="1">
    <location>
        <begin position="12"/>
        <end position="28"/>
    </location>
</feature>
<dbReference type="Gene3D" id="3.30.70.270">
    <property type="match status" value="1"/>
</dbReference>
<dbReference type="Proteomes" id="UP000800200">
    <property type="component" value="Unassembled WGS sequence"/>
</dbReference>
<accession>A0A6A6DRA8</accession>
<dbReference type="InterPro" id="IPR043502">
    <property type="entry name" value="DNA/RNA_pol_sf"/>
</dbReference>
<keyword evidence="1" id="KW-0472">Membrane</keyword>
<evidence type="ECO:0008006" key="4">
    <source>
        <dbReference type="Google" id="ProtNLM"/>
    </source>
</evidence>
<keyword evidence="3" id="KW-1185">Reference proteome</keyword>
<protein>
    <recommendedName>
        <fullName evidence="4">Reverse transcriptase domain-containing protein</fullName>
    </recommendedName>
</protein>
<reference evidence="2" key="1">
    <citation type="journal article" date="2020" name="Stud. Mycol.">
        <title>101 Dothideomycetes genomes: a test case for predicting lifestyles and emergence of pathogens.</title>
        <authorList>
            <person name="Haridas S."/>
            <person name="Albert R."/>
            <person name="Binder M."/>
            <person name="Bloem J."/>
            <person name="Labutti K."/>
            <person name="Salamov A."/>
            <person name="Andreopoulos B."/>
            <person name="Baker S."/>
            <person name="Barry K."/>
            <person name="Bills G."/>
            <person name="Bluhm B."/>
            <person name="Cannon C."/>
            <person name="Castanera R."/>
            <person name="Culley D."/>
            <person name="Daum C."/>
            <person name="Ezra D."/>
            <person name="Gonzalez J."/>
            <person name="Henrissat B."/>
            <person name="Kuo A."/>
            <person name="Liang C."/>
            <person name="Lipzen A."/>
            <person name="Lutzoni F."/>
            <person name="Magnuson J."/>
            <person name="Mondo S."/>
            <person name="Nolan M."/>
            <person name="Ohm R."/>
            <person name="Pangilinan J."/>
            <person name="Park H.-J."/>
            <person name="Ramirez L."/>
            <person name="Alfaro M."/>
            <person name="Sun H."/>
            <person name="Tritt A."/>
            <person name="Yoshinaga Y."/>
            <person name="Zwiers L.-H."/>
            <person name="Turgeon B."/>
            <person name="Goodwin S."/>
            <person name="Spatafora J."/>
            <person name="Crous P."/>
            <person name="Grigoriev I."/>
        </authorList>
    </citation>
    <scope>NUCLEOTIDE SEQUENCE</scope>
    <source>
        <strain evidence="2">CBS 207.26</strain>
    </source>
</reference>
<dbReference type="EMBL" id="ML994660">
    <property type="protein sequence ID" value="KAF2180166.1"/>
    <property type="molecule type" value="Genomic_DNA"/>
</dbReference>
<name>A0A6A6DRA8_9PEZI</name>
<dbReference type="InterPro" id="IPR043128">
    <property type="entry name" value="Rev_trsase/Diguanyl_cyclase"/>
</dbReference>
<keyword evidence="1" id="KW-0812">Transmembrane</keyword>
<gene>
    <name evidence="2" type="ORF">K469DRAFT_593813</name>
</gene>
<sequence>INYILKEYLNVFIIVYFNNIFIYINRMLKKHVKYTKKVNLVLKKLSAAGLYLDIKKYKFKTKSTKYLEFIIKVE</sequence>
<proteinExistence type="predicted"/>
<organism evidence="2 3">
    <name type="scientific">Zopfia rhizophila CBS 207.26</name>
    <dbReference type="NCBI Taxonomy" id="1314779"/>
    <lineage>
        <taxon>Eukaryota</taxon>
        <taxon>Fungi</taxon>
        <taxon>Dikarya</taxon>
        <taxon>Ascomycota</taxon>
        <taxon>Pezizomycotina</taxon>
        <taxon>Dothideomycetes</taxon>
        <taxon>Dothideomycetes incertae sedis</taxon>
        <taxon>Zopfiaceae</taxon>
        <taxon>Zopfia</taxon>
    </lineage>
</organism>
<keyword evidence="1" id="KW-1133">Transmembrane helix</keyword>